<sequence>MALRESTPADLPAMAEIWTEVYPHLITTPESLAARDAPGRRLYRLVWEEDGEILATGGAGLDTHISTPDAWYQFILVAPAHQKKGIGTAFQETIDAHLREVGAAQVSVRSIWEHGFAFAEKTGFAHTRTERISRLDLAGLPQTPELPEGVTVQSINEIDLRLAYEMELATVNDVPGDDPWKVPPFEEWVKDFDEPRFDKDASILLVEDGRAIALAYLDRGDVRVWSGYTAVHPDARGRGLGRLAKLVALNRAKASGATTAFTNNDATNAPMLAVNVGLGYRPHFEQRAYLRRL</sequence>
<organism evidence="4 5">
    <name type="scientific">Actinorhabdospora filicis</name>
    <dbReference type="NCBI Taxonomy" id="1785913"/>
    <lineage>
        <taxon>Bacteria</taxon>
        <taxon>Bacillati</taxon>
        <taxon>Actinomycetota</taxon>
        <taxon>Actinomycetes</taxon>
        <taxon>Micromonosporales</taxon>
        <taxon>Micromonosporaceae</taxon>
        <taxon>Actinorhabdospora</taxon>
    </lineage>
</organism>
<dbReference type="Gene3D" id="3.40.630.30">
    <property type="match status" value="1"/>
</dbReference>
<dbReference type="Proteomes" id="UP001165079">
    <property type="component" value="Unassembled WGS sequence"/>
</dbReference>
<name>A0A9W6SQW1_9ACTN</name>
<accession>A0A9W6SQW1</accession>
<protein>
    <submittedName>
        <fullName evidence="4">N-acetyltransferase</fullName>
    </submittedName>
</protein>
<keyword evidence="5" id="KW-1185">Reference proteome</keyword>
<evidence type="ECO:0000256" key="1">
    <source>
        <dbReference type="ARBA" id="ARBA00022679"/>
    </source>
</evidence>
<evidence type="ECO:0000259" key="3">
    <source>
        <dbReference type="PROSITE" id="PS51186"/>
    </source>
</evidence>
<dbReference type="InterPro" id="IPR000182">
    <property type="entry name" value="GNAT_dom"/>
</dbReference>
<dbReference type="Pfam" id="PF00583">
    <property type="entry name" value="Acetyltransf_1"/>
    <property type="match status" value="2"/>
</dbReference>
<dbReference type="EMBL" id="BSTX01000005">
    <property type="protein sequence ID" value="GLZ81284.1"/>
    <property type="molecule type" value="Genomic_DNA"/>
</dbReference>
<keyword evidence="1" id="KW-0808">Transferase</keyword>
<dbReference type="GO" id="GO:0016747">
    <property type="term" value="F:acyltransferase activity, transferring groups other than amino-acyl groups"/>
    <property type="evidence" value="ECO:0007669"/>
    <property type="project" value="InterPro"/>
</dbReference>
<proteinExistence type="predicted"/>
<dbReference type="AlphaFoldDB" id="A0A9W6SQW1"/>
<dbReference type="SUPFAM" id="SSF55729">
    <property type="entry name" value="Acyl-CoA N-acyltransferases (Nat)"/>
    <property type="match status" value="2"/>
</dbReference>
<dbReference type="InterPro" id="IPR050832">
    <property type="entry name" value="Bact_Acetyltransf"/>
</dbReference>
<dbReference type="CDD" id="cd04301">
    <property type="entry name" value="NAT_SF"/>
    <property type="match status" value="2"/>
</dbReference>
<dbReference type="RefSeq" id="WP_285666731.1">
    <property type="nucleotide sequence ID" value="NZ_BSTX01000005.1"/>
</dbReference>
<dbReference type="PROSITE" id="PS51186">
    <property type="entry name" value="GNAT"/>
    <property type="match status" value="2"/>
</dbReference>
<reference evidence="4" key="1">
    <citation type="submission" date="2023-03" db="EMBL/GenBank/DDBJ databases">
        <title>Actinorhabdospora filicis NBRC 111898.</title>
        <authorList>
            <person name="Ichikawa N."/>
            <person name="Sato H."/>
            <person name="Tonouchi N."/>
        </authorList>
    </citation>
    <scope>NUCLEOTIDE SEQUENCE</scope>
    <source>
        <strain evidence="4">NBRC 111898</strain>
    </source>
</reference>
<dbReference type="InterPro" id="IPR016181">
    <property type="entry name" value="Acyl_CoA_acyltransferase"/>
</dbReference>
<comment type="caution">
    <text evidence="4">The sequence shown here is derived from an EMBL/GenBank/DDBJ whole genome shotgun (WGS) entry which is preliminary data.</text>
</comment>
<keyword evidence="2" id="KW-0012">Acyltransferase</keyword>
<evidence type="ECO:0000256" key="2">
    <source>
        <dbReference type="ARBA" id="ARBA00023315"/>
    </source>
</evidence>
<evidence type="ECO:0000313" key="4">
    <source>
        <dbReference type="EMBL" id="GLZ81284.1"/>
    </source>
</evidence>
<gene>
    <name evidence="4" type="ORF">Afil01_60910</name>
</gene>
<dbReference type="PANTHER" id="PTHR43877:SF1">
    <property type="entry name" value="ACETYLTRANSFERASE"/>
    <property type="match status" value="1"/>
</dbReference>
<feature type="domain" description="N-acetyltransferase" evidence="3">
    <location>
        <begin position="1"/>
        <end position="153"/>
    </location>
</feature>
<evidence type="ECO:0000313" key="5">
    <source>
        <dbReference type="Proteomes" id="UP001165079"/>
    </source>
</evidence>
<feature type="domain" description="N-acetyltransferase" evidence="3">
    <location>
        <begin position="150"/>
        <end position="293"/>
    </location>
</feature>
<dbReference type="PANTHER" id="PTHR43877">
    <property type="entry name" value="AMINOALKYLPHOSPHONATE N-ACETYLTRANSFERASE-RELATED-RELATED"/>
    <property type="match status" value="1"/>
</dbReference>